<dbReference type="Proteomes" id="UP001500305">
    <property type="component" value="Unassembled WGS sequence"/>
</dbReference>
<evidence type="ECO:0000256" key="1">
    <source>
        <dbReference type="SAM" id="MobiDB-lite"/>
    </source>
</evidence>
<dbReference type="Gene3D" id="3.30.470.10">
    <property type="match status" value="1"/>
</dbReference>
<name>A0ABP5QIM5_9ACTN</name>
<keyword evidence="3" id="KW-1185">Reference proteome</keyword>
<protein>
    <submittedName>
        <fullName evidence="2">Aminotransferase class IV family protein</fullName>
    </submittedName>
</protein>
<dbReference type="EMBL" id="BAAATR010000005">
    <property type="protein sequence ID" value="GAA2236971.1"/>
    <property type="molecule type" value="Genomic_DNA"/>
</dbReference>
<dbReference type="InterPro" id="IPR043132">
    <property type="entry name" value="BCAT-like_C"/>
</dbReference>
<feature type="region of interest" description="Disordered" evidence="1">
    <location>
        <begin position="1"/>
        <end position="21"/>
    </location>
</feature>
<reference evidence="3" key="1">
    <citation type="journal article" date="2019" name="Int. J. Syst. Evol. Microbiol.">
        <title>The Global Catalogue of Microorganisms (GCM) 10K type strain sequencing project: providing services to taxonomists for standard genome sequencing and annotation.</title>
        <authorList>
            <consortium name="The Broad Institute Genomics Platform"/>
            <consortium name="The Broad Institute Genome Sequencing Center for Infectious Disease"/>
            <person name="Wu L."/>
            <person name="Ma J."/>
        </authorList>
    </citation>
    <scope>NUCLEOTIDE SEQUENCE [LARGE SCALE GENOMIC DNA]</scope>
    <source>
        <strain evidence="3">JCM 7356</strain>
    </source>
</reference>
<accession>A0ABP5QIM5</accession>
<dbReference type="Gene3D" id="3.20.10.10">
    <property type="entry name" value="D-amino Acid Aminotransferase, subunit A, domain 2"/>
    <property type="match status" value="1"/>
</dbReference>
<dbReference type="GO" id="GO:0008483">
    <property type="term" value="F:transaminase activity"/>
    <property type="evidence" value="ECO:0007669"/>
    <property type="project" value="UniProtKB-KW"/>
</dbReference>
<proteinExistence type="predicted"/>
<dbReference type="InterPro" id="IPR043131">
    <property type="entry name" value="BCAT-like_N"/>
</dbReference>
<keyword evidence="2" id="KW-0808">Transferase</keyword>
<gene>
    <name evidence="2" type="ORF">GCM10010430_17420</name>
</gene>
<dbReference type="NCBIfam" id="NF006734">
    <property type="entry name" value="PRK09266.1"/>
    <property type="match status" value="1"/>
</dbReference>
<dbReference type="SUPFAM" id="SSF56752">
    <property type="entry name" value="D-aminoacid aminotransferase-like PLP-dependent enzymes"/>
    <property type="match status" value="1"/>
</dbReference>
<evidence type="ECO:0000313" key="2">
    <source>
        <dbReference type="EMBL" id="GAA2236971.1"/>
    </source>
</evidence>
<evidence type="ECO:0000313" key="3">
    <source>
        <dbReference type="Proteomes" id="UP001500305"/>
    </source>
</evidence>
<keyword evidence="2" id="KW-0032">Aminotransferase</keyword>
<dbReference type="Pfam" id="PF01063">
    <property type="entry name" value="Aminotran_4"/>
    <property type="match status" value="1"/>
</dbReference>
<dbReference type="InterPro" id="IPR036038">
    <property type="entry name" value="Aminotransferase-like"/>
</dbReference>
<dbReference type="InterPro" id="IPR001544">
    <property type="entry name" value="Aminotrans_IV"/>
</dbReference>
<organism evidence="2 3">
    <name type="scientific">Kitasatospora cystarginea</name>
    <dbReference type="NCBI Taxonomy" id="58350"/>
    <lineage>
        <taxon>Bacteria</taxon>
        <taxon>Bacillati</taxon>
        <taxon>Actinomycetota</taxon>
        <taxon>Actinomycetes</taxon>
        <taxon>Kitasatosporales</taxon>
        <taxon>Streptomycetaceae</taxon>
        <taxon>Kitasatospora</taxon>
    </lineage>
</organism>
<sequence>MMGRMEDQRAPGTAELNGRPVSPAELQALALTGYGHFTTMLVEDGRVRGLPLHLERLARDCRTVFGTELDLGRVREFARRAVPVRGAVVVRVTVFDPALDLGTIGSPAEPQLLVTSRPAGGAGPLPPLRVRSVAYRRDLPAVKSVGLFGSLWHRRQAQRAGFDDVLFVDGERGISEGSTWNIGFVRGRQVVWPEAEHLVGTTMELLRGLYRCDFERVGLAEAAGFEAAFATNAAIGVRVVGRLDGLTLRAEHPVIEELRAQYTALPGDQL</sequence>
<comment type="caution">
    <text evidence="2">The sequence shown here is derived from an EMBL/GenBank/DDBJ whole genome shotgun (WGS) entry which is preliminary data.</text>
</comment>